<reference evidence="2 3" key="1">
    <citation type="submission" date="2017-11" db="EMBL/GenBank/DDBJ databases">
        <title>Isolation and Characterization of Methanofollis Species from Methane Seep Offshore SW Taiwan.</title>
        <authorList>
            <person name="Teng N.-H."/>
            <person name="Lai M.-C."/>
            <person name="Chen S.-C."/>
        </authorList>
    </citation>
    <scope>NUCLEOTIDE SEQUENCE [LARGE SCALE GENOMIC DNA]</scope>
    <source>
        <strain evidence="2 3">FWC-SCC2</strain>
    </source>
</reference>
<evidence type="ECO:0000256" key="1">
    <source>
        <dbReference type="SAM" id="Phobius"/>
    </source>
</evidence>
<dbReference type="AlphaFoldDB" id="A0A483CQU6"/>
<evidence type="ECO:0000313" key="3">
    <source>
        <dbReference type="Proteomes" id="UP000292580"/>
    </source>
</evidence>
<keyword evidence="1" id="KW-0472">Membrane</keyword>
<dbReference type="EMBL" id="PGCL01000009">
    <property type="protein sequence ID" value="TAJ43259.1"/>
    <property type="molecule type" value="Genomic_DNA"/>
</dbReference>
<feature type="transmembrane region" description="Helical" evidence="1">
    <location>
        <begin position="76"/>
        <end position="102"/>
    </location>
</feature>
<feature type="transmembrane region" description="Helical" evidence="1">
    <location>
        <begin position="231"/>
        <end position="264"/>
    </location>
</feature>
<keyword evidence="1" id="KW-0812">Transmembrane</keyword>
<feature type="transmembrane region" description="Helical" evidence="1">
    <location>
        <begin position="160"/>
        <end position="179"/>
    </location>
</feature>
<sequence>MLRRSGIARSLDPTVPPNLAIIVLSGCVLLATGIGAALGGAGPVEVVVQAFGRSLSVFLAWALCREADPDHAPSALLSGVGTAACMLRLPVPDVIMLVWFLLLLRILNRTSGHTATTADCGVLVFFTFWPQWVGMVLAGPLAAAALLLDGRLNRPAAGRLLPAAIALMAAVAALCAGRYAVISSLTFPEMLLVLTGTVLFIPVISASRHLHSLDDTGFSSLDSRRVRSAQALALLGAIGAAPLGVFAIAPLWSALLSAGVWHLLRMVGGGRPTG</sequence>
<feature type="transmembrane region" description="Helical" evidence="1">
    <location>
        <begin position="122"/>
        <end position="148"/>
    </location>
</feature>
<dbReference type="OrthoDB" id="118169at2157"/>
<name>A0A483CQU6_9EURY</name>
<dbReference type="RefSeq" id="WP_130647719.1">
    <property type="nucleotide sequence ID" value="NZ_PGCL01000009.1"/>
</dbReference>
<feature type="transmembrane region" description="Helical" evidence="1">
    <location>
        <begin position="21"/>
        <end position="40"/>
    </location>
</feature>
<dbReference type="Proteomes" id="UP000292580">
    <property type="component" value="Unassembled WGS sequence"/>
</dbReference>
<evidence type="ECO:0000313" key="2">
    <source>
        <dbReference type="EMBL" id="TAJ43259.1"/>
    </source>
</evidence>
<dbReference type="PROSITE" id="PS51257">
    <property type="entry name" value="PROKAR_LIPOPROTEIN"/>
    <property type="match status" value="1"/>
</dbReference>
<protein>
    <submittedName>
        <fullName evidence="2">Uncharacterized protein</fullName>
    </submittedName>
</protein>
<keyword evidence="3" id="KW-1185">Reference proteome</keyword>
<comment type="caution">
    <text evidence="2">The sequence shown here is derived from an EMBL/GenBank/DDBJ whole genome shotgun (WGS) entry which is preliminary data.</text>
</comment>
<gene>
    <name evidence="2" type="ORF">CUJ86_11495</name>
</gene>
<keyword evidence="1" id="KW-1133">Transmembrane helix</keyword>
<organism evidence="2 3">
    <name type="scientific">Methanofollis fontis</name>
    <dbReference type="NCBI Taxonomy" id="2052832"/>
    <lineage>
        <taxon>Archaea</taxon>
        <taxon>Methanobacteriati</taxon>
        <taxon>Methanobacteriota</taxon>
        <taxon>Stenosarchaea group</taxon>
        <taxon>Methanomicrobia</taxon>
        <taxon>Methanomicrobiales</taxon>
        <taxon>Methanomicrobiaceae</taxon>
        <taxon>Methanofollis</taxon>
    </lineage>
</organism>
<proteinExistence type="predicted"/>
<accession>A0A483CQU6</accession>